<keyword evidence="2" id="KW-1185">Reference proteome</keyword>
<sequence>MGVIYIVLQTLSLALKSRPGLSLSLSRGLSLCAKLELFTRALSLSRAAPPHLALPHLEVTLGAASLRRTSLRIDPRSSHLAGRIEPRSSHLAPGGHSRRRFHLQALIFAPNLTHQLLRLCGVFLIKSGKCGENLLADWAKKAEIIRICVLWYDPFRGDVVPDTPRAIELKNDHEIKLELSLAMHRASMEQCMPKVKND</sequence>
<dbReference type="Proteomes" id="UP000623129">
    <property type="component" value="Unassembled WGS sequence"/>
</dbReference>
<gene>
    <name evidence="1" type="ORF">FCM35_KLT09760</name>
</gene>
<reference evidence="1" key="1">
    <citation type="submission" date="2020-01" db="EMBL/GenBank/DDBJ databases">
        <title>Genome sequence of Kobresia littledalei, the first chromosome-level genome in the family Cyperaceae.</title>
        <authorList>
            <person name="Qu G."/>
        </authorList>
    </citation>
    <scope>NUCLEOTIDE SEQUENCE</scope>
    <source>
        <strain evidence="1">C.B.Clarke</strain>
        <tissue evidence="1">Leaf</tissue>
    </source>
</reference>
<dbReference type="AlphaFoldDB" id="A0A833VK77"/>
<comment type="caution">
    <text evidence="1">The sequence shown here is derived from an EMBL/GenBank/DDBJ whole genome shotgun (WGS) entry which is preliminary data.</text>
</comment>
<evidence type="ECO:0000313" key="1">
    <source>
        <dbReference type="EMBL" id="KAF3340916.1"/>
    </source>
</evidence>
<accession>A0A833VK77</accession>
<name>A0A833VK77_9POAL</name>
<protein>
    <submittedName>
        <fullName evidence="1">Uncharacterized protein</fullName>
    </submittedName>
</protein>
<evidence type="ECO:0000313" key="2">
    <source>
        <dbReference type="Proteomes" id="UP000623129"/>
    </source>
</evidence>
<organism evidence="1 2">
    <name type="scientific">Carex littledalei</name>
    <dbReference type="NCBI Taxonomy" id="544730"/>
    <lineage>
        <taxon>Eukaryota</taxon>
        <taxon>Viridiplantae</taxon>
        <taxon>Streptophyta</taxon>
        <taxon>Embryophyta</taxon>
        <taxon>Tracheophyta</taxon>
        <taxon>Spermatophyta</taxon>
        <taxon>Magnoliopsida</taxon>
        <taxon>Liliopsida</taxon>
        <taxon>Poales</taxon>
        <taxon>Cyperaceae</taxon>
        <taxon>Cyperoideae</taxon>
        <taxon>Cariceae</taxon>
        <taxon>Carex</taxon>
        <taxon>Carex subgen. Euthyceras</taxon>
    </lineage>
</organism>
<proteinExistence type="predicted"/>
<dbReference type="EMBL" id="SWLB01000002">
    <property type="protein sequence ID" value="KAF3340916.1"/>
    <property type="molecule type" value="Genomic_DNA"/>
</dbReference>